<proteinExistence type="predicted"/>
<evidence type="ECO:0000313" key="2">
    <source>
        <dbReference type="EMBL" id="BBE19899.1"/>
    </source>
</evidence>
<accession>A0A5K7SEJ6</accession>
<feature type="domain" description="Haem-binding" evidence="1">
    <location>
        <begin position="2"/>
        <end position="37"/>
    </location>
</feature>
<dbReference type="Pfam" id="PF14376">
    <property type="entry name" value="Haem_bd"/>
    <property type="match status" value="1"/>
</dbReference>
<organism evidence="2 3">
    <name type="scientific">Aquipluma nitroreducens</name>
    <dbReference type="NCBI Taxonomy" id="2010828"/>
    <lineage>
        <taxon>Bacteria</taxon>
        <taxon>Pseudomonadati</taxon>
        <taxon>Bacteroidota</taxon>
        <taxon>Bacteroidia</taxon>
        <taxon>Marinilabiliales</taxon>
        <taxon>Prolixibacteraceae</taxon>
        <taxon>Aquipluma</taxon>
    </lineage>
</organism>
<dbReference type="KEGG" id="anf:AQPE_4087"/>
<keyword evidence="3" id="KW-1185">Reference proteome</keyword>
<name>A0A5K7SEJ6_9BACT</name>
<protein>
    <recommendedName>
        <fullName evidence="1">Haem-binding domain-containing protein</fullName>
    </recommendedName>
</protein>
<evidence type="ECO:0000259" key="1">
    <source>
        <dbReference type="Pfam" id="PF14376"/>
    </source>
</evidence>
<dbReference type="Proteomes" id="UP001193389">
    <property type="component" value="Chromosome"/>
</dbReference>
<reference evidence="2" key="1">
    <citation type="journal article" date="2020" name="Int. J. Syst. Evol. Microbiol.">
        <title>Aquipluma nitroreducens gen. nov. sp. nov., a novel facultatively anaerobic bacterium isolated from a freshwater lake.</title>
        <authorList>
            <person name="Watanabe M."/>
            <person name="Kojima H."/>
            <person name="Fukui M."/>
        </authorList>
    </citation>
    <scope>NUCLEOTIDE SEQUENCE</scope>
    <source>
        <strain evidence="2">MeG22</strain>
    </source>
</reference>
<dbReference type="AlphaFoldDB" id="A0A5K7SEJ6"/>
<sequence length="46" mass="5319">MVSQIEKDEMPLLSYTFIHREARLSKESKKALLGYLSALQDSLLQH</sequence>
<evidence type="ECO:0000313" key="3">
    <source>
        <dbReference type="Proteomes" id="UP001193389"/>
    </source>
</evidence>
<dbReference type="EMBL" id="AP018694">
    <property type="protein sequence ID" value="BBE19899.1"/>
    <property type="molecule type" value="Genomic_DNA"/>
</dbReference>
<gene>
    <name evidence="2" type="ORF">AQPE_4087</name>
</gene>
<dbReference type="InterPro" id="IPR025992">
    <property type="entry name" value="Haem-bd"/>
</dbReference>